<proteinExistence type="predicted"/>
<comment type="caution">
    <text evidence="2">The sequence shown here is derived from an EMBL/GenBank/DDBJ whole genome shotgun (WGS) entry which is preliminary data.</text>
</comment>
<evidence type="ECO:0000313" key="2">
    <source>
        <dbReference type="EMBL" id="KHN71744.1"/>
    </source>
</evidence>
<keyword evidence="1" id="KW-0812">Transmembrane</keyword>
<accession>A0A0B2URC0</accession>
<dbReference type="Proteomes" id="UP000031036">
    <property type="component" value="Unassembled WGS sequence"/>
</dbReference>
<dbReference type="AlphaFoldDB" id="A0A0B2URC0"/>
<evidence type="ECO:0000313" key="3">
    <source>
        <dbReference type="Proteomes" id="UP000031036"/>
    </source>
</evidence>
<dbReference type="EMBL" id="JPKZ01020809">
    <property type="protein sequence ID" value="KHN71744.1"/>
    <property type="molecule type" value="Genomic_DNA"/>
</dbReference>
<gene>
    <name evidence="2" type="ORF">Tcan_00097</name>
</gene>
<organism evidence="2 3">
    <name type="scientific">Toxocara canis</name>
    <name type="common">Canine roundworm</name>
    <dbReference type="NCBI Taxonomy" id="6265"/>
    <lineage>
        <taxon>Eukaryota</taxon>
        <taxon>Metazoa</taxon>
        <taxon>Ecdysozoa</taxon>
        <taxon>Nematoda</taxon>
        <taxon>Chromadorea</taxon>
        <taxon>Rhabditida</taxon>
        <taxon>Spirurina</taxon>
        <taxon>Ascaridomorpha</taxon>
        <taxon>Ascaridoidea</taxon>
        <taxon>Toxocaridae</taxon>
        <taxon>Toxocara</taxon>
    </lineage>
</organism>
<reference evidence="2 3" key="1">
    <citation type="submission" date="2014-11" db="EMBL/GenBank/DDBJ databases">
        <title>Genetic blueprint of the zoonotic pathogen Toxocara canis.</title>
        <authorList>
            <person name="Zhu X.-Q."/>
            <person name="Korhonen P.K."/>
            <person name="Cai H."/>
            <person name="Young N.D."/>
            <person name="Nejsum P."/>
            <person name="von Samson-Himmelstjerna G."/>
            <person name="Boag P.R."/>
            <person name="Tan P."/>
            <person name="Li Q."/>
            <person name="Min J."/>
            <person name="Yang Y."/>
            <person name="Wang X."/>
            <person name="Fang X."/>
            <person name="Hall R.S."/>
            <person name="Hofmann A."/>
            <person name="Sternberg P.W."/>
            <person name="Jex A.R."/>
            <person name="Gasser R.B."/>
        </authorList>
    </citation>
    <scope>NUCLEOTIDE SEQUENCE [LARGE SCALE GENOMIC DNA]</scope>
    <source>
        <strain evidence="2">PN_DK_2014</strain>
    </source>
</reference>
<keyword evidence="3" id="KW-1185">Reference proteome</keyword>
<keyword evidence="1" id="KW-1133">Transmembrane helix</keyword>
<keyword evidence="1" id="KW-0472">Membrane</keyword>
<protein>
    <submittedName>
        <fullName evidence="2">Uncharacterized protein</fullName>
    </submittedName>
</protein>
<feature type="transmembrane region" description="Helical" evidence="1">
    <location>
        <begin position="58"/>
        <end position="78"/>
    </location>
</feature>
<name>A0A0B2URC0_TOXCA</name>
<evidence type="ECO:0000256" key="1">
    <source>
        <dbReference type="SAM" id="Phobius"/>
    </source>
</evidence>
<sequence length="135" mass="15014">MRGVEITSACEDSPNLPLYGTPQNQFLHSLGFRSSYCFQVLIVSASLFMYFVRAYCPFSMLLMLAVYYSLFCLECFGVNPRISALGGSGASMGMLTIRSKHPQEIFHEVACPKWGEMNSRRGHVCDLHSPESGGE</sequence>